<organism evidence="1">
    <name type="scientific">marine metagenome</name>
    <dbReference type="NCBI Taxonomy" id="408172"/>
    <lineage>
        <taxon>unclassified sequences</taxon>
        <taxon>metagenomes</taxon>
        <taxon>ecological metagenomes</taxon>
    </lineage>
</organism>
<sequence>MPGLKTIHPGKPLQLGFIGGGLSSAIGPAHFSACRLDGRWELVAGSFSRRGEINMATAEAWHISKDRVYQSWQGMVTDEIEKLDAVAILTPPLNHAEIIL</sequence>
<dbReference type="EMBL" id="UINC01090426">
    <property type="protein sequence ID" value="SVC42356.1"/>
    <property type="molecule type" value="Genomic_DNA"/>
</dbReference>
<accession>A0A382M0I1</accession>
<dbReference type="SUPFAM" id="SSF51735">
    <property type="entry name" value="NAD(P)-binding Rossmann-fold domains"/>
    <property type="match status" value="1"/>
</dbReference>
<protein>
    <submittedName>
        <fullName evidence="1">Uncharacterized protein</fullName>
    </submittedName>
</protein>
<feature type="non-terminal residue" evidence="1">
    <location>
        <position position="1"/>
    </location>
</feature>
<dbReference type="Gene3D" id="3.40.50.720">
    <property type="entry name" value="NAD(P)-binding Rossmann-like Domain"/>
    <property type="match status" value="1"/>
</dbReference>
<dbReference type="InterPro" id="IPR036291">
    <property type="entry name" value="NAD(P)-bd_dom_sf"/>
</dbReference>
<proteinExistence type="predicted"/>
<evidence type="ECO:0000313" key="1">
    <source>
        <dbReference type="EMBL" id="SVC42356.1"/>
    </source>
</evidence>
<dbReference type="AlphaFoldDB" id="A0A382M0I1"/>
<gene>
    <name evidence="1" type="ORF">METZ01_LOCUS295210</name>
</gene>
<name>A0A382M0I1_9ZZZZ</name>
<reference evidence="1" key="1">
    <citation type="submission" date="2018-05" db="EMBL/GenBank/DDBJ databases">
        <authorList>
            <person name="Lanie J.A."/>
            <person name="Ng W.-L."/>
            <person name="Kazmierczak K.M."/>
            <person name="Andrzejewski T.M."/>
            <person name="Davidsen T.M."/>
            <person name="Wayne K.J."/>
            <person name="Tettelin H."/>
            <person name="Glass J.I."/>
            <person name="Rusch D."/>
            <person name="Podicherti R."/>
            <person name="Tsui H.-C.T."/>
            <person name="Winkler M.E."/>
        </authorList>
    </citation>
    <scope>NUCLEOTIDE SEQUENCE</scope>
</reference>
<feature type="non-terminal residue" evidence="1">
    <location>
        <position position="100"/>
    </location>
</feature>